<dbReference type="PANTHER" id="PTHR11712">
    <property type="entry name" value="POLYKETIDE SYNTHASE-RELATED"/>
    <property type="match status" value="1"/>
</dbReference>
<name>A0A1R2BVM2_9CILI</name>
<proteinExistence type="inferred from homology"/>
<dbReference type="PANTHER" id="PTHR11712:SF336">
    <property type="entry name" value="3-OXOACYL-[ACYL-CARRIER-PROTEIN] SYNTHASE, MITOCHONDRIAL"/>
    <property type="match status" value="1"/>
</dbReference>
<evidence type="ECO:0000259" key="5">
    <source>
        <dbReference type="PROSITE" id="PS52004"/>
    </source>
</evidence>
<dbReference type="InterPro" id="IPR000794">
    <property type="entry name" value="Beta-ketoacyl_synthase"/>
</dbReference>
<keyword evidence="7" id="KW-1185">Reference proteome</keyword>
<evidence type="ECO:0000256" key="2">
    <source>
        <dbReference type="ARBA" id="ARBA00013191"/>
    </source>
</evidence>
<evidence type="ECO:0000313" key="7">
    <source>
        <dbReference type="Proteomes" id="UP000187209"/>
    </source>
</evidence>
<dbReference type="GO" id="GO:0005739">
    <property type="term" value="C:mitochondrion"/>
    <property type="evidence" value="ECO:0007669"/>
    <property type="project" value="TreeGrafter"/>
</dbReference>
<dbReference type="AlphaFoldDB" id="A0A1R2BVM2"/>
<evidence type="ECO:0000313" key="6">
    <source>
        <dbReference type="EMBL" id="OMJ80814.1"/>
    </source>
</evidence>
<dbReference type="CDD" id="cd00834">
    <property type="entry name" value="KAS_I_II"/>
    <property type="match status" value="1"/>
</dbReference>
<evidence type="ECO:0000256" key="3">
    <source>
        <dbReference type="ARBA" id="ARBA00022679"/>
    </source>
</evidence>
<dbReference type="OrthoDB" id="5334845at2759"/>
<comment type="caution">
    <text evidence="6">The sequence shown here is derived from an EMBL/GenBank/DDBJ whole genome shotgun (WGS) entry which is preliminary data.</text>
</comment>
<dbReference type="PROSITE" id="PS52004">
    <property type="entry name" value="KS3_2"/>
    <property type="match status" value="1"/>
</dbReference>
<protein>
    <recommendedName>
        <fullName evidence="2">beta-ketoacyl-[acyl-carrier-protein] synthase I</fullName>
        <ecNumber evidence="2">2.3.1.41</ecNumber>
    </recommendedName>
</protein>
<reference evidence="6 7" key="1">
    <citation type="submission" date="2016-11" db="EMBL/GenBank/DDBJ databases">
        <title>The macronuclear genome of Stentor coeruleus: a giant cell with tiny introns.</title>
        <authorList>
            <person name="Slabodnick M."/>
            <person name="Ruby J.G."/>
            <person name="Reiff S.B."/>
            <person name="Swart E.C."/>
            <person name="Gosai S."/>
            <person name="Prabakaran S."/>
            <person name="Witkowska E."/>
            <person name="Larue G.E."/>
            <person name="Fisher S."/>
            <person name="Freeman R.M."/>
            <person name="Gunawardena J."/>
            <person name="Chu W."/>
            <person name="Stover N.A."/>
            <person name="Gregory B.D."/>
            <person name="Nowacki M."/>
            <person name="Derisi J."/>
            <person name="Roy S.W."/>
            <person name="Marshall W.F."/>
            <person name="Sood P."/>
        </authorList>
    </citation>
    <scope>NUCLEOTIDE SEQUENCE [LARGE SCALE GENOMIC DNA]</scope>
    <source>
        <strain evidence="6">WM001</strain>
    </source>
</reference>
<dbReference type="Gene3D" id="3.40.47.10">
    <property type="match status" value="1"/>
</dbReference>
<sequence>MKRVVVTGMGIVSPLGNDLTSFWQALLLSKSGVRKLTKDHLQDSEHLEIKIGGTVEITTKDMEQLKYGKNKQNAMAFLASKMAMEDANWIPQTEDEKYRTGVFLGAVKSHLSPLLHVTHQIFKENFRIVPSEFYNHLNIFMTTSNVVTAYDIRGPTSAYGSACAAGQCSIAEGFNSIQDDDADVMIVGNADHGIHSYLLNGLNRLGALNRKYADEPEKASRPFDEDRGGFVAADGSGVLVLEEYEHAIKRNAKIYAELKAVSLCTESYHPTRPHLEGDGIFRTMETVMKRAGINPEDVGIIHTHGTSTTEGDSAEATAIGRLFPEPGPMIMGIKSNMGHMMAGVGGIQSAALILALKNGVVPPILNLKNPLKIGDRVLNYVMDKPREKEARFGITNNAGFGGLNCSLLFEKY</sequence>
<organism evidence="6 7">
    <name type="scientific">Stentor coeruleus</name>
    <dbReference type="NCBI Taxonomy" id="5963"/>
    <lineage>
        <taxon>Eukaryota</taxon>
        <taxon>Sar</taxon>
        <taxon>Alveolata</taxon>
        <taxon>Ciliophora</taxon>
        <taxon>Postciliodesmatophora</taxon>
        <taxon>Heterotrichea</taxon>
        <taxon>Heterotrichida</taxon>
        <taxon>Stentoridae</taxon>
        <taxon>Stentor</taxon>
    </lineage>
</organism>
<dbReference type="EC" id="2.3.1.41" evidence="2"/>
<gene>
    <name evidence="6" type="ORF">SteCoe_18870</name>
</gene>
<dbReference type="InterPro" id="IPR016039">
    <property type="entry name" value="Thiolase-like"/>
</dbReference>
<keyword evidence="3 4" id="KW-0808">Transferase</keyword>
<dbReference type="Proteomes" id="UP000187209">
    <property type="component" value="Unassembled WGS sequence"/>
</dbReference>
<feature type="domain" description="Ketosynthase family 3 (KS3)" evidence="5">
    <location>
        <begin position="1"/>
        <end position="411"/>
    </location>
</feature>
<comment type="similarity">
    <text evidence="1 4">Belongs to the thiolase-like superfamily. Beta-ketoacyl-ACP synthases family.</text>
</comment>
<dbReference type="SMART" id="SM00825">
    <property type="entry name" value="PKS_KS"/>
    <property type="match status" value="1"/>
</dbReference>
<dbReference type="SUPFAM" id="SSF53901">
    <property type="entry name" value="Thiolase-like"/>
    <property type="match status" value="2"/>
</dbReference>
<dbReference type="GO" id="GO:0004315">
    <property type="term" value="F:3-oxoacyl-[acyl-carrier-protein] synthase activity"/>
    <property type="evidence" value="ECO:0007669"/>
    <property type="project" value="UniProtKB-EC"/>
</dbReference>
<dbReference type="Pfam" id="PF00109">
    <property type="entry name" value="ketoacyl-synt"/>
    <property type="match status" value="1"/>
</dbReference>
<dbReference type="Pfam" id="PF02801">
    <property type="entry name" value="Ketoacyl-synt_C"/>
    <property type="match status" value="1"/>
</dbReference>
<dbReference type="EMBL" id="MPUH01000407">
    <property type="protein sequence ID" value="OMJ80814.1"/>
    <property type="molecule type" value="Genomic_DNA"/>
</dbReference>
<accession>A0A1R2BVM2</accession>
<dbReference type="InterPro" id="IPR014031">
    <property type="entry name" value="Ketoacyl_synth_C"/>
</dbReference>
<evidence type="ECO:0000256" key="4">
    <source>
        <dbReference type="RuleBase" id="RU003694"/>
    </source>
</evidence>
<dbReference type="InterPro" id="IPR014030">
    <property type="entry name" value="Ketoacyl_synth_N"/>
</dbReference>
<dbReference type="InterPro" id="IPR020841">
    <property type="entry name" value="PKS_Beta-ketoAc_synthase_dom"/>
</dbReference>
<evidence type="ECO:0000256" key="1">
    <source>
        <dbReference type="ARBA" id="ARBA00008467"/>
    </source>
</evidence>
<dbReference type="GO" id="GO:0006633">
    <property type="term" value="P:fatty acid biosynthetic process"/>
    <property type="evidence" value="ECO:0007669"/>
    <property type="project" value="TreeGrafter"/>
</dbReference>